<dbReference type="Gene3D" id="1.20.5.170">
    <property type="match status" value="1"/>
</dbReference>
<dbReference type="Proteomes" id="UP000754883">
    <property type="component" value="Unassembled WGS sequence"/>
</dbReference>
<comment type="caution">
    <text evidence="7">The sequence shown here is derived from an EMBL/GenBank/DDBJ whole genome shotgun (WGS) entry which is preliminary data.</text>
</comment>
<reference evidence="7" key="1">
    <citation type="submission" date="2021-10" db="EMBL/GenBank/DDBJ databases">
        <authorList>
            <person name="Piombo E."/>
        </authorList>
    </citation>
    <scope>NUCLEOTIDE SEQUENCE</scope>
</reference>
<dbReference type="SUPFAM" id="SSF57959">
    <property type="entry name" value="Leucine zipper domain"/>
    <property type="match status" value="1"/>
</dbReference>
<dbReference type="PANTHER" id="PTHR40621:SF8">
    <property type="entry name" value="AP-1-LIKE TRANSCRIPTION FACTOR YAP3"/>
    <property type="match status" value="1"/>
</dbReference>
<feature type="compositionally biased region" description="Basic and acidic residues" evidence="5">
    <location>
        <begin position="155"/>
        <end position="164"/>
    </location>
</feature>
<dbReference type="GO" id="GO:0090575">
    <property type="term" value="C:RNA polymerase II transcription regulator complex"/>
    <property type="evidence" value="ECO:0007669"/>
    <property type="project" value="TreeGrafter"/>
</dbReference>
<feature type="domain" description="BZIP" evidence="6">
    <location>
        <begin position="139"/>
        <end position="202"/>
    </location>
</feature>
<feature type="compositionally biased region" description="Polar residues" evidence="5">
    <location>
        <begin position="84"/>
        <end position="101"/>
    </location>
</feature>
<dbReference type="AlphaFoldDB" id="A0A9N9UT09"/>
<dbReference type="InterPro" id="IPR013910">
    <property type="entry name" value="TF_PAP1"/>
</dbReference>
<feature type="region of interest" description="Disordered" evidence="5">
    <location>
        <begin position="24"/>
        <end position="164"/>
    </location>
</feature>
<feature type="compositionally biased region" description="Polar residues" evidence="5">
    <location>
        <begin position="29"/>
        <end position="41"/>
    </location>
</feature>
<organism evidence="7 8">
    <name type="scientific">Clonostachys byssicola</name>
    <dbReference type="NCBI Taxonomy" id="160290"/>
    <lineage>
        <taxon>Eukaryota</taxon>
        <taxon>Fungi</taxon>
        <taxon>Dikarya</taxon>
        <taxon>Ascomycota</taxon>
        <taxon>Pezizomycotina</taxon>
        <taxon>Sordariomycetes</taxon>
        <taxon>Hypocreomycetidae</taxon>
        <taxon>Hypocreales</taxon>
        <taxon>Bionectriaceae</taxon>
        <taxon>Clonostachys</taxon>
    </lineage>
</organism>
<dbReference type="InterPro" id="IPR050936">
    <property type="entry name" value="AP-1-like"/>
</dbReference>
<dbReference type="Pfam" id="PF08601">
    <property type="entry name" value="PAP1"/>
    <property type="match status" value="1"/>
</dbReference>
<keyword evidence="8" id="KW-1185">Reference proteome</keyword>
<dbReference type="GO" id="GO:0005737">
    <property type="term" value="C:cytoplasm"/>
    <property type="evidence" value="ECO:0007669"/>
    <property type="project" value="UniProtKB-SubCell"/>
</dbReference>
<protein>
    <recommendedName>
        <fullName evidence="6">BZIP domain-containing protein</fullName>
    </recommendedName>
</protein>
<evidence type="ECO:0000256" key="4">
    <source>
        <dbReference type="ARBA" id="ARBA00038132"/>
    </source>
</evidence>
<dbReference type="SMART" id="SM00338">
    <property type="entry name" value="BRLZ"/>
    <property type="match status" value="1"/>
</dbReference>
<evidence type="ECO:0000256" key="1">
    <source>
        <dbReference type="ARBA" id="ARBA00004123"/>
    </source>
</evidence>
<dbReference type="PROSITE" id="PS00036">
    <property type="entry name" value="BZIP_BASIC"/>
    <property type="match status" value="1"/>
</dbReference>
<dbReference type="OrthoDB" id="4940293at2759"/>
<evidence type="ECO:0000259" key="6">
    <source>
        <dbReference type="PROSITE" id="PS50217"/>
    </source>
</evidence>
<feature type="region of interest" description="Disordered" evidence="5">
    <location>
        <begin position="206"/>
        <end position="225"/>
    </location>
</feature>
<dbReference type="Pfam" id="PF00170">
    <property type="entry name" value="bZIP_1"/>
    <property type="match status" value="1"/>
</dbReference>
<sequence>MDFSNQYQFAGTQSAAAYNPFMSVAPLTPSRSQSDDYNGSSPEVFDSIPANDGFQTFDYPQSFSQPPQQNSIFTANGGPPTPPNQSAFGQQHSNSFANGNPSFGHAGVAMPGADLGSQNKSESDEAGNGRAGSEEENMTPAQSKRKAQNRAAQRAFRERKEKHVKDLEAKLADLEAAQQQASAENERLKRDLQKVSTENEILKATTTTGGGRNHLQSSSSPEPLVTGPMRYNPTEFASSVLQGHQNKQFSHRIVQSSDGQSLYAAGAAWDFIISHELFKRGLVDIINVSEHLRTRAVCDGQGPVFSEKDIVAAIQLSVANGTDNLI</sequence>
<dbReference type="GO" id="GO:0000976">
    <property type="term" value="F:transcription cis-regulatory region binding"/>
    <property type="evidence" value="ECO:0007669"/>
    <property type="project" value="InterPro"/>
</dbReference>
<dbReference type="FunFam" id="1.20.5.170:FF:000067">
    <property type="entry name" value="BZIP transcription factor"/>
    <property type="match status" value="1"/>
</dbReference>
<name>A0A9N9UT09_9HYPO</name>
<evidence type="ECO:0000256" key="3">
    <source>
        <dbReference type="ARBA" id="ARBA00023242"/>
    </source>
</evidence>
<proteinExistence type="inferred from homology"/>
<gene>
    <name evidence="7" type="ORF">CBYS24578_00003886</name>
</gene>
<evidence type="ECO:0000256" key="5">
    <source>
        <dbReference type="SAM" id="MobiDB-lite"/>
    </source>
</evidence>
<comment type="subcellular location">
    <subcellularLocation>
        <location evidence="2">Cytoplasm</location>
    </subcellularLocation>
    <subcellularLocation>
        <location evidence="1">Nucleus</location>
    </subcellularLocation>
</comment>
<dbReference type="CDD" id="cd14688">
    <property type="entry name" value="bZIP_YAP"/>
    <property type="match status" value="1"/>
</dbReference>
<feature type="compositionally biased region" description="Low complexity" evidence="5">
    <location>
        <begin position="60"/>
        <end position="71"/>
    </location>
</feature>
<accession>A0A9N9UT09</accession>
<dbReference type="InterPro" id="IPR004827">
    <property type="entry name" value="bZIP"/>
</dbReference>
<dbReference type="InterPro" id="IPR046347">
    <property type="entry name" value="bZIP_sf"/>
</dbReference>
<dbReference type="Gene3D" id="1.10.238.100">
    <property type="entry name" value="YAP1 redox domain. Chain B"/>
    <property type="match status" value="1"/>
</dbReference>
<evidence type="ECO:0000313" key="7">
    <source>
        <dbReference type="EMBL" id="CAG9995814.1"/>
    </source>
</evidence>
<keyword evidence="3" id="KW-0539">Nucleus</keyword>
<dbReference type="GO" id="GO:0001228">
    <property type="term" value="F:DNA-binding transcription activator activity, RNA polymerase II-specific"/>
    <property type="evidence" value="ECO:0007669"/>
    <property type="project" value="TreeGrafter"/>
</dbReference>
<evidence type="ECO:0000256" key="2">
    <source>
        <dbReference type="ARBA" id="ARBA00004496"/>
    </source>
</evidence>
<evidence type="ECO:0000313" key="8">
    <source>
        <dbReference type="Proteomes" id="UP000754883"/>
    </source>
</evidence>
<dbReference type="PANTHER" id="PTHR40621">
    <property type="entry name" value="TRANSCRIPTION FACTOR KAPC-RELATED"/>
    <property type="match status" value="1"/>
</dbReference>
<comment type="similarity">
    <text evidence="4">Belongs to the bZIP family. YAP subfamily.</text>
</comment>
<dbReference type="EMBL" id="CABFNO020001536">
    <property type="protein sequence ID" value="CAG9995814.1"/>
    <property type="molecule type" value="Genomic_DNA"/>
</dbReference>
<dbReference type="PROSITE" id="PS50217">
    <property type="entry name" value="BZIP"/>
    <property type="match status" value="1"/>
</dbReference>
<dbReference type="GO" id="GO:0034599">
    <property type="term" value="P:cellular response to oxidative stress"/>
    <property type="evidence" value="ECO:0007669"/>
    <property type="project" value="UniProtKB-ARBA"/>
</dbReference>